<dbReference type="CDD" id="cd07983">
    <property type="entry name" value="LPLAT_DUF374-like"/>
    <property type="match status" value="1"/>
</dbReference>
<dbReference type="Pfam" id="PF04028">
    <property type="entry name" value="DUF374"/>
    <property type="match status" value="1"/>
</dbReference>
<dbReference type="RefSeq" id="WP_088917874.1">
    <property type="nucleotide sequence ID" value="NZ_CP018632.1"/>
</dbReference>
<dbReference type="EMBL" id="CP018632">
    <property type="protein sequence ID" value="ASJ72574.1"/>
    <property type="molecule type" value="Genomic_DNA"/>
</dbReference>
<evidence type="ECO:0000313" key="3">
    <source>
        <dbReference type="Proteomes" id="UP000250079"/>
    </source>
</evidence>
<protein>
    <recommendedName>
        <fullName evidence="1">DUF374 domain-containing protein</fullName>
    </recommendedName>
</protein>
<gene>
    <name evidence="2" type="ORF">IMCC3135_12430</name>
</gene>
<evidence type="ECO:0000313" key="2">
    <source>
        <dbReference type="EMBL" id="ASJ72574.1"/>
    </source>
</evidence>
<evidence type="ECO:0000259" key="1">
    <source>
        <dbReference type="Pfam" id="PF04028"/>
    </source>
</evidence>
<keyword evidence="3" id="KW-1185">Reference proteome</keyword>
<dbReference type="OrthoDB" id="9810508at2"/>
<dbReference type="Proteomes" id="UP000250079">
    <property type="component" value="Chromosome"/>
</dbReference>
<dbReference type="InterPro" id="IPR007172">
    <property type="entry name" value="DUF374"/>
</dbReference>
<organism evidence="2 3">
    <name type="scientific">Granulosicoccus antarcticus IMCC3135</name>
    <dbReference type="NCBI Taxonomy" id="1192854"/>
    <lineage>
        <taxon>Bacteria</taxon>
        <taxon>Pseudomonadati</taxon>
        <taxon>Pseudomonadota</taxon>
        <taxon>Gammaproteobacteria</taxon>
        <taxon>Chromatiales</taxon>
        <taxon>Granulosicoccaceae</taxon>
        <taxon>Granulosicoccus</taxon>
    </lineage>
</organism>
<name>A0A2Z2NZM0_9GAMM</name>
<accession>A0A2Z2NZM0</accession>
<proteinExistence type="predicted"/>
<dbReference type="AlphaFoldDB" id="A0A2Z2NZM0"/>
<sequence>MSFKKRRRQLAAKVLPPLIWGLIQLIWKTCRVEKVIGGEHIQALQADKVTFIPCYWHQQQIFCVRYLLDQAAANPDLKLGYLISPSADGDMATQMFGDQGVHIIRGSATRGGAQALREIYQRIRKDGISPIVTPDGPTGPIYKTKPGVPMLSQLSKAPMLPMAYRASRVWQLRSWDRFMLPVPFSRIVLALEAPVHVTREDSADEFGKACVRLDDALERASQNCENYLASR</sequence>
<feature type="domain" description="DUF374" evidence="1">
    <location>
        <begin position="75"/>
        <end position="140"/>
    </location>
</feature>
<dbReference type="KEGG" id="gai:IMCC3135_12430"/>
<reference evidence="2 3" key="1">
    <citation type="submission" date="2016-12" db="EMBL/GenBank/DDBJ databases">
        <authorList>
            <person name="Song W.-J."/>
            <person name="Kurnit D.M."/>
        </authorList>
    </citation>
    <scope>NUCLEOTIDE SEQUENCE [LARGE SCALE GENOMIC DNA]</scope>
    <source>
        <strain evidence="2 3">IMCC3135</strain>
    </source>
</reference>